<comment type="catalytic activity">
    <reaction evidence="3">
        <text>L-seryl-[protein] + ATP = O-phospho-L-seryl-[protein] + ADP + H(+)</text>
        <dbReference type="Rhea" id="RHEA:17989"/>
        <dbReference type="Rhea" id="RHEA-COMP:9863"/>
        <dbReference type="Rhea" id="RHEA-COMP:11604"/>
        <dbReference type="ChEBI" id="CHEBI:15378"/>
        <dbReference type="ChEBI" id="CHEBI:29999"/>
        <dbReference type="ChEBI" id="CHEBI:30616"/>
        <dbReference type="ChEBI" id="CHEBI:83421"/>
        <dbReference type="ChEBI" id="CHEBI:456216"/>
        <dbReference type="EC" id="2.7.11.1"/>
    </reaction>
</comment>
<proteinExistence type="predicted"/>
<dbReference type="GO" id="GO:0004674">
    <property type="term" value="F:protein serine/threonine kinase activity"/>
    <property type="evidence" value="ECO:0007669"/>
    <property type="project" value="UniProtKB-EC"/>
</dbReference>
<dbReference type="InterPro" id="IPR011009">
    <property type="entry name" value="Kinase-like_dom_sf"/>
</dbReference>
<evidence type="ECO:0000259" key="4">
    <source>
        <dbReference type="Pfam" id="PF01636"/>
    </source>
</evidence>
<dbReference type="PROSITE" id="PS00109">
    <property type="entry name" value="PROTEIN_KINASE_TYR"/>
    <property type="match status" value="1"/>
</dbReference>
<evidence type="ECO:0000256" key="3">
    <source>
        <dbReference type="ARBA" id="ARBA00048679"/>
    </source>
</evidence>
<dbReference type="InterPro" id="IPR051678">
    <property type="entry name" value="AGP_Transferase"/>
</dbReference>
<dbReference type="Pfam" id="PF01636">
    <property type="entry name" value="APH"/>
    <property type="match status" value="1"/>
</dbReference>
<dbReference type="Proteomes" id="UP000295604">
    <property type="component" value="Unassembled WGS sequence"/>
</dbReference>
<reference evidence="5 6" key="1">
    <citation type="submission" date="2018-11" db="EMBL/GenBank/DDBJ databases">
        <title>Genome sequence and assembly of Colletotrichum sidae.</title>
        <authorList>
            <person name="Gan P."/>
            <person name="Shirasu K."/>
        </authorList>
    </citation>
    <scope>NUCLEOTIDE SEQUENCE [LARGE SCALE GENOMIC DNA]</scope>
    <source>
        <strain evidence="5 6">CBS 518.97</strain>
    </source>
</reference>
<dbReference type="EC" id="2.7.11.1" evidence="1"/>
<evidence type="ECO:0000256" key="2">
    <source>
        <dbReference type="ARBA" id="ARBA00047899"/>
    </source>
</evidence>
<dbReference type="PANTHER" id="PTHR21310">
    <property type="entry name" value="AMINOGLYCOSIDE PHOSPHOTRANSFERASE-RELATED-RELATED"/>
    <property type="match status" value="1"/>
</dbReference>
<evidence type="ECO:0000313" key="5">
    <source>
        <dbReference type="EMBL" id="TEA10433.1"/>
    </source>
</evidence>
<dbReference type="PANTHER" id="PTHR21310:SF15">
    <property type="entry name" value="AMINOGLYCOSIDE PHOSPHOTRANSFERASE DOMAIN-CONTAINING PROTEIN"/>
    <property type="match status" value="1"/>
</dbReference>
<dbReference type="Gene3D" id="3.90.1200.10">
    <property type="match status" value="1"/>
</dbReference>
<evidence type="ECO:0000313" key="6">
    <source>
        <dbReference type="Proteomes" id="UP000295604"/>
    </source>
</evidence>
<organism evidence="5 6">
    <name type="scientific">Colletotrichum sidae</name>
    <dbReference type="NCBI Taxonomy" id="1347389"/>
    <lineage>
        <taxon>Eukaryota</taxon>
        <taxon>Fungi</taxon>
        <taxon>Dikarya</taxon>
        <taxon>Ascomycota</taxon>
        <taxon>Pezizomycotina</taxon>
        <taxon>Sordariomycetes</taxon>
        <taxon>Hypocreomycetidae</taxon>
        <taxon>Glomerellales</taxon>
        <taxon>Glomerellaceae</taxon>
        <taxon>Colletotrichum</taxon>
        <taxon>Colletotrichum orbiculare species complex</taxon>
    </lineage>
</organism>
<dbReference type="InterPro" id="IPR008266">
    <property type="entry name" value="Tyr_kinase_AS"/>
</dbReference>
<protein>
    <recommendedName>
        <fullName evidence="1">non-specific serine/threonine protein kinase</fullName>
        <ecNumber evidence="1">2.7.11.1</ecNumber>
    </recommendedName>
</protein>
<sequence>MNSPFPYNNFIYRVNLSSPPTTAQFVRNARAETPQPGTVPCPAGTTSLILRLANPDPRIGIKNTNRVENEIASMVLVRQALSASKYSRIVPDVYTWASMSDGQGFSMQQAMPGPCLRERVLTTSPYRARQSFLGKWQISWLCYKALSAQMTLFAGAPSPTYTGFRRNIFNVKLREADDNPVMQGWREGGVRSRLDAFIDGGLAKALADLEQTKTLVHADFTTNNLLFDPSTLQVTALLDFDFSYVGTAADEFMGFSFGNICGGTLPGPYESAADQLALRQLMLSGFRETPPAGWESSETQRDLAEEWDRQLARAGAARPSTISLFEEIANIYWLQDKVSPFQLHNPMMRKRMTEEQQRKARKTTEDLMIKFLVM</sequence>
<comment type="caution">
    <text evidence="5">The sequence shown here is derived from an EMBL/GenBank/DDBJ whole genome shotgun (WGS) entry which is preliminary data.</text>
</comment>
<dbReference type="AlphaFoldDB" id="A0A4R8T3A0"/>
<comment type="catalytic activity">
    <reaction evidence="2">
        <text>L-threonyl-[protein] + ATP = O-phospho-L-threonyl-[protein] + ADP + H(+)</text>
        <dbReference type="Rhea" id="RHEA:46608"/>
        <dbReference type="Rhea" id="RHEA-COMP:11060"/>
        <dbReference type="Rhea" id="RHEA-COMP:11605"/>
        <dbReference type="ChEBI" id="CHEBI:15378"/>
        <dbReference type="ChEBI" id="CHEBI:30013"/>
        <dbReference type="ChEBI" id="CHEBI:30616"/>
        <dbReference type="ChEBI" id="CHEBI:61977"/>
        <dbReference type="ChEBI" id="CHEBI:456216"/>
        <dbReference type="EC" id="2.7.11.1"/>
    </reaction>
</comment>
<dbReference type="EMBL" id="QAPF01000572">
    <property type="protein sequence ID" value="TEA10433.1"/>
    <property type="molecule type" value="Genomic_DNA"/>
</dbReference>
<accession>A0A4R8T3A0</accession>
<feature type="domain" description="Aminoglycoside phosphotransferase" evidence="4">
    <location>
        <begin position="184"/>
        <end position="253"/>
    </location>
</feature>
<dbReference type="InterPro" id="IPR002575">
    <property type="entry name" value="Aminoglycoside_PTrfase"/>
</dbReference>
<keyword evidence="6" id="KW-1185">Reference proteome</keyword>
<evidence type="ECO:0000256" key="1">
    <source>
        <dbReference type="ARBA" id="ARBA00012513"/>
    </source>
</evidence>
<name>A0A4R8T3A0_9PEZI</name>
<gene>
    <name evidence="5" type="ORF">C8034_v009846</name>
</gene>
<dbReference type="SUPFAM" id="SSF56112">
    <property type="entry name" value="Protein kinase-like (PK-like)"/>
    <property type="match status" value="1"/>
</dbReference>